<keyword evidence="1" id="KW-0378">Hydrolase</keyword>
<dbReference type="GO" id="GO:0016787">
    <property type="term" value="F:hydrolase activity"/>
    <property type="evidence" value="ECO:0007669"/>
    <property type="project" value="UniProtKB-KW"/>
</dbReference>
<dbReference type="PANTHER" id="PTHR43794">
    <property type="entry name" value="AMINOHYDROLASE SSNA-RELATED"/>
    <property type="match status" value="1"/>
</dbReference>
<gene>
    <name evidence="3" type="ORF">IAC94_06255</name>
</gene>
<evidence type="ECO:0000313" key="4">
    <source>
        <dbReference type="Proteomes" id="UP000886744"/>
    </source>
</evidence>
<dbReference type="Proteomes" id="UP000886744">
    <property type="component" value="Unassembled WGS sequence"/>
</dbReference>
<reference evidence="3" key="2">
    <citation type="journal article" date="2021" name="PeerJ">
        <title>Extensive microbial diversity within the chicken gut microbiome revealed by metagenomics and culture.</title>
        <authorList>
            <person name="Gilroy R."/>
            <person name="Ravi A."/>
            <person name="Getino M."/>
            <person name="Pursley I."/>
            <person name="Horton D.L."/>
            <person name="Alikhan N.F."/>
            <person name="Baker D."/>
            <person name="Gharbi K."/>
            <person name="Hall N."/>
            <person name="Watson M."/>
            <person name="Adriaenssens E.M."/>
            <person name="Foster-Nyarko E."/>
            <person name="Jarju S."/>
            <person name="Secka A."/>
            <person name="Antonio M."/>
            <person name="Oren A."/>
            <person name="Chaudhuri R.R."/>
            <person name="La Ragione R."/>
            <person name="Hildebrand F."/>
            <person name="Pallen M.J."/>
        </authorList>
    </citation>
    <scope>NUCLEOTIDE SEQUENCE</scope>
    <source>
        <strain evidence="3">ChiHjej13B12-12457</strain>
    </source>
</reference>
<dbReference type="InterPro" id="IPR032466">
    <property type="entry name" value="Metal_Hydrolase"/>
</dbReference>
<evidence type="ECO:0000313" key="3">
    <source>
        <dbReference type="EMBL" id="HIR63105.1"/>
    </source>
</evidence>
<evidence type="ECO:0000259" key="2">
    <source>
        <dbReference type="Pfam" id="PF01979"/>
    </source>
</evidence>
<dbReference type="EMBL" id="DVHI01000076">
    <property type="protein sequence ID" value="HIR63105.1"/>
    <property type="molecule type" value="Genomic_DNA"/>
</dbReference>
<proteinExistence type="predicted"/>
<dbReference type="InterPro" id="IPR050287">
    <property type="entry name" value="MTA/SAH_deaminase"/>
</dbReference>
<dbReference type="AlphaFoldDB" id="A0A9D1E1H2"/>
<evidence type="ECO:0000256" key="1">
    <source>
        <dbReference type="ARBA" id="ARBA00022801"/>
    </source>
</evidence>
<feature type="domain" description="Amidohydrolase-related" evidence="2">
    <location>
        <begin position="49"/>
        <end position="377"/>
    </location>
</feature>
<dbReference type="SUPFAM" id="SSF51556">
    <property type="entry name" value="Metallo-dependent hydrolases"/>
    <property type="match status" value="1"/>
</dbReference>
<dbReference type="Pfam" id="PF01979">
    <property type="entry name" value="Amidohydro_1"/>
    <property type="match status" value="1"/>
</dbReference>
<dbReference type="Gene3D" id="3.20.20.140">
    <property type="entry name" value="Metal-dependent hydrolases"/>
    <property type="match status" value="1"/>
</dbReference>
<reference evidence="3" key="1">
    <citation type="submission" date="2020-10" db="EMBL/GenBank/DDBJ databases">
        <authorList>
            <person name="Gilroy R."/>
        </authorList>
    </citation>
    <scope>NUCLEOTIDE SEQUENCE</scope>
    <source>
        <strain evidence="3">ChiHjej13B12-12457</strain>
    </source>
</reference>
<accession>A0A9D1E1H2</accession>
<sequence length="395" mass="43243">MRRIAANYIFPITSDPIRNGYVDFADDGTVTGIGQMSGETGSTEFYNGILVPGFTNAHCHIELSHLEGKFREATGMSGFIDQINALRESAPAEERQKAMRRQFEKLYAEGVSAMADISNCDESFAMKSEGPMYTRTFVEVFGSEPEDAPTVIADARKLVEKAAAAGLDAAITPHSPYTMSPDLLRMASAEGLNAGFISYHNQESQEEDDMIGFHRGPLYENYVNRHLSVAPATGKPAVFHFLDQLQKVHPAPFDEHILLIHNTVAREDSIRAAESVLHNCTWVTCPLSNIFIHRAMADLPLLMSMGVRIAVGTDSLSSNHVLSIVEEFKCIHSHYPQIPLQTVLTWACLNGAAALGKDSVLGSFEPGKRPGAVLIDAVDFGSMQLTPESTSRRLL</sequence>
<protein>
    <submittedName>
        <fullName evidence="3">Amidohydrolase family protein</fullName>
    </submittedName>
</protein>
<organism evidence="3 4">
    <name type="scientific">Candidatus Coprenecus avistercoris</name>
    <dbReference type="NCBI Taxonomy" id="2840730"/>
    <lineage>
        <taxon>Bacteria</taxon>
        <taxon>Pseudomonadati</taxon>
        <taxon>Bacteroidota</taxon>
        <taxon>Bacteroidia</taxon>
        <taxon>Bacteroidales</taxon>
        <taxon>Rikenellaceae</taxon>
        <taxon>Rikenellaceae incertae sedis</taxon>
        <taxon>Candidatus Coprenecus</taxon>
    </lineage>
</organism>
<name>A0A9D1E1H2_9BACT</name>
<comment type="caution">
    <text evidence="3">The sequence shown here is derived from an EMBL/GenBank/DDBJ whole genome shotgun (WGS) entry which is preliminary data.</text>
</comment>
<dbReference type="InterPro" id="IPR006680">
    <property type="entry name" value="Amidohydro-rel"/>
</dbReference>
<dbReference type="PANTHER" id="PTHR43794:SF11">
    <property type="entry name" value="AMIDOHYDROLASE-RELATED DOMAIN-CONTAINING PROTEIN"/>
    <property type="match status" value="1"/>
</dbReference>